<evidence type="ECO:0000256" key="2">
    <source>
        <dbReference type="SAM" id="Phobius"/>
    </source>
</evidence>
<dbReference type="Pfam" id="PF13471">
    <property type="entry name" value="Transglut_core3"/>
    <property type="match status" value="1"/>
</dbReference>
<keyword evidence="2" id="KW-0812">Transmembrane</keyword>
<evidence type="ECO:0000256" key="1">
    <source>
        <dbReference type="SAM" id="MobiDB-lite"/>
    </source>
</evidence>
<dbReference type="EMBL" id="CP095749">
    <property type="protein sequence ID" value="WEB45824.1"/>
    <property type="molecule type" value="Genomic_DNA"/>
</dbReference>
<sequence>MKVDGVVVRHGTAAPSWGTVEVPAVLPAPGPVPARWWLAAIPALLGTVAVRVIGPKQGRFSRLVRLGCCGRYLPSATQVQAVRAVRAVRWASRVVPARWACLEQSAAVALLLASIGRRAEWRHGFAAEPVRLHAWIADQEGRPVEEPAETSLYTPIYTTDGPGSPRAAKEAHRE</sequence>
<gene>
    <name evidence="4" type="ORF">MOV08_20985</name>
</gene>
<feature type="transmembrane region" description="Helical" evidence="2">
    <location>
        <begin position="36"/>
        <end position="54"/>
    </location>
</feature>
<keyword evidence="2" id="KW-0472">Membrane</keyword>
<organism evidence="4 5">
    <name type="scientific">Streptomyces yunnanensis</name>
    <dbReference type="NCBI Taxonomy" id="156453"/>
    <lineage>
        <taxon>Bacteria</taxon>
        <taxon>Bacillati</taxon>
        <taxon>Actinomycetota</taxon>
        <taxon>Actinomycetes</taxon>
        <taxon>Kitasatosporales</taxon>
        <taxon>Streptomycetaceae</taxon>
        <taxon>Streptomyces</taxon>
    </lineage>
</organism>
<dbReference type="RefSeq" id="WP_275311841.1">
    <property type="nucleotide sequence ID" value="NZ_CP095749.1"/>
</dbReference>
<proteinExistence type="predicted"/>
<keyword evidence="5" id="KW-1185">Reference proteome</keyword>
<dbReference type="Proteomes" id="UP001218629">
    <property type="component" value="Chromosome"/>
</dbReference>
<evidence type="ECO:0000313" key="4">
    <source>
        <dbReference type="EMBL" id="WEB45824.1"/>
    </source>
</evidence>
<protein>
    <submittedName>
        <fullName evidence="4">Lasso peptide biosynthesis B2 protein</fullName>
    </submittedName>
</protein>
<dbReference type="InterPro" id="IPR053521">
    <property type="entry name" value="McjB-like"/>
</dbReference>
<dbReference type="NCBIfam" id="NF033537">
    <property type="entry name" value="lasso_biosyn_B2"/>
    <property type="match status" value="1"/>
</dbReference>
<accession>A0ABY8ANT4</accession>
<name>A0ABY8ANT4_9ACTN</name>
<feature type="region of interest" description="Disordered" evidence="1">
    <location>
        <begin position="143"/>
        <end position="174"/>
    </location>
</feature>
<reference evidence="4 5" key="1">
    <citation type="submission" date="2022-03" db="EMBL/GenBank/DDBJ databases">
        <title>Streptomyces yunnanensis P86,complete genome.</title>
        <authorList>
            <person name="Chen S."/>
            <person name="Zhang Q."/>
        </authorList>
    </citation>
    <scope>NUCLEOTIDE SEQUENCE [LARGE SCALE GENOMIC DNA]</scope>
    <source>
        <strain evidence="4 5">P86</strain>
    </source>
</reference>
<dbReference type="InterPro" id="IPR032708">
    <property type="entry name" value="McjB_C"/>
</dbReference>
<feature type="domain" description="Microcin J25-processing protein McjB C-terminal" evidence="3">
    <location>
        <begin position="47"/>
        <end position="158"/>
    </location>
</feature>
<evidence type="ECO:0000313" key="5">
    <source>
        <dbReference type="Proteomes" id="UP001218629"/>
    </source>
</evidence>
<keyword evidence="2" id="KW-1133">Transmembrane helix</keyword>
<evidence type="ECO:0000259" key="3">
    <source>
        <dbReference type="Pfam" id="PF13471"/>
    </source>
</evidence>